<dbReference type="Gene3D" id="3.40.50.10140">
    <property type="entry name" value="Toll/interleukin-1 receptor homology (TIR) domain"/>
    <property type="match status" value="1"/>
</dbReference>
<proteinExistence type="predicted"/>
<evidence type="ECO:0000256" key="1">
    <source>
        <dbReference type="ARBA" id="ARBA00022737"/>
    </source>
</evidence>
<dbReference type="SUPFAM" id="SSF52540">
    <property type="entry name" value="P-loop containing nucleoside triphosphate hydrolases"/>
    <property type="match status" value="1"/>
</dbReference>
<evidence type="ECO:0000313" key="5">
    <source>
        <dbReference type="Proteomes" id="UP000030745"/>
    </source>
</evidence>
<dbReference type="GeneID" id="24140478"/>
<dbReference type="STRING" id="695850.A0A067CU41"/>
<sequence length="1000" mass="111784">MTTTTKKPSCPRCHASSVLLLERRLLWICGACENTFPATASAQLVSFVGYTRPKLKIFLSYGHDHYQPLAMAIKTQLQERGHYVWVDHEQLSPGCDWETDISNGLNRVKEAQEHGRVLLLMTPHALRRPDGYCLNEIARAITLRLSIFPIFLATCEPPASISHLPYYDMRSIVPARDNDDEPLDVWNARLNQVLHSSAFHDCVTRCLSLLELVRAQCVRRCDSMLAYPMAAIAGANNVGLCLPQSPPSQLIAVLKPEAGAANSRFVLSYGEKCLELARRLCADLIGAGFAIHDVSLQPLRQNMSAEEEDARRKALDWAQEEKNGKLVLLITPGSVGRPHGVCLNEISLAMSKGLGFVPLMVRPCEIPLSICRIQWLDMCDVCAVHRHEANAIAWGLHEARYKTRYNQLLAALNGQIGLDHDGQQARLFSLLSPFSFQSQISKLTQLFVAREWVLAKYDAWVQTPNGSRIFVVSGVIGSGKSAIMAQIIQNRPEIAAFHLASHEEDQTQSARRCVLSLVYQLSTQLPEYANVLNSQEPLEEIVPVKSLVDLIHALLIAPLSAIAHPASILVLLIDGIECFEPGFVATLTAHMDLWPSWVRFVFGTREDPSVLQTLQAYMPPAVSLDPSLYESKLDIKAYLHLALTPQLTTESQGKRNEIVDFIAARAEGLFLYARHLVNAIAVGQLQLNELDAFPTSMGGCLQHCFDAQFPSIGYYKKTIRPVLEVLCAANEPLPLSMFRSILSLDVYEQHDILAWFGSLFYITDSDIIKPFHSSVLDWLQDAKSAGPYFVDAENGHYAIGVWCYNEYQRSVKSGVNFPNSSAFDLETARDTATRRARIYIVRHARQHLEKLIDETHFLAAMDMMMFFNTDETFLLAQRLLSIREIGLQSFFHGKISRDEAQALLKRNAQPGAFLIRYSSAQKAYCVSFVPARMTPGVYQHNLIYHLNSGAYSLAPPHEVHAKTEIFSDLVSFVEAFQRRGILKAPIRCVGTINRSISKSA</sequence>
<dbReference type="PANTHER" id="PTHR10039">
    <property type="entry name" value="AMELOGENIN"/>
    <property type="match status" value="1"/>
</dbReference>
<dbReference type="EMBL" id="KK583191">
    <property type="protein sequence ID" value="KDO34184.1"/>
    <property type="molecule type" value="Genomic_DNA"/>
</dbReference>
<dbReference type="PROSITE" id="PS50001">
    <property type="entry name" value="SH2"/>
    <property type="match status" value="1"/>
</dbReference>
<dbReference type="InterPro" id="IPR056884">
    <property type="entry name" value="NPHP3-like_N"/>
</dbReference>
<dbReference type="SUPFAM" id="SSF52200">
    <property type="entry name" value="Toll/Interleukin receptor TIR domain"/>
    <property type="match status" value="1"/>
</dbReference>
<dbReference type="RefSeq" id="XP_012195229.1">
    <property type="nucleotide sequence ID" value="XM_012339839.1"/>
</dbReference>
<dbReference type="InterPro" id="IPR035897">
    <property type="entry name" value="Toll_tir_struct_dom_sf"/>
</dbReference>
<keyword evidence="5" id="KW-1185">Reference proteome</keyword>
<dbReference type="InterPro" id="IPR000980">
    <property type="entry name" value="SH2"/>
</dbReference>
<dbReference type="OrthoDB" id="206617at2759"/>
<dbReference type="OMA" id="WICGACE"/>
<gene>
    <name evidence="4" type="ORF">SPRG_19030</name>
</gene>
<dbReference type="SUPFAM" id="SSF55550">
    <property type="entry name" value="SH2 domain"/>
    <property type="match status" value="1"/>
</dbReference>
<evidence type="ECO:0000256" key="2">
    <source>
        <dbReference type="PROSITE-ProRule" id="PRU00191"/>
    </source>
</evidence>
<dbReference type="PANTHER" id="PTHR10039:SF14">
    <property type="entry name" value="NACHT DOMAIN-CONTAINING PROTEIN"/>
    <property type="match status" value="1"/>
</dbReference>
<keyword evidence="1" id="KW-0677">Repeat</keyword>
<dbReference type="VEuPathDB" id="FungiDB:SPRG_19030"/>
<dbReference type="GO" id="GO:0007165">
    <property type="term" value="P:signal transduction"/>
    <property type="evidence" value="ECO:0007669"/>
    <property type="project" value="InterPro"/>
</dbReference>
<dbReference type="CDD" id="cd00173">
    <property type="entry name" value="SH2"/>
    <property type="match status" value="1"/>
</dbReference>
<feature type="domain" description="SH2" evidence="3">
    <location>
        <begin position="890"/>
        <end position="978"/>
    </location>
</feature>
<name>A0A067CU41_SAPPC</name>
<dbReference type="KEGG" id="spar:SPRG_19030"/>
<dbReference type="InterPro" id="IPR000157">
    <property type="entry name" value="TIR_dom"/>
</dbReference>
<dbReference type="SMART" id="SM00252">
    <property type="entry name" value="SH2"/>
    <property type="match status" value="1"/>
</dbReference>
<organism evidence="4 5">
    <name type="scientific">Saprolegnia parasitica (strain CBS 223.65)</name>
    <dbReference type="NCBI Taxonomy" id="695850"/>
    <lineage>
        <taxon>Eukaryota</taxon>
        <taxon>Sar</taxon>
        <taxon>Stramenopiles</taxon>
        <taxon>Oomycota</taxon>
        <taxon>Saprolegniomycetes</taxon>
        <taxon>Saprolegniales</taxon>
        <taxon>Saprolegniaceae</taxon>
        <taxon>Saprolegnia</taxon>
    </lineage>
</organism>
<evidence type="ECO:0000259" key="3">
    <source>
        <dbReference type="PROSITE" id="PS50001"/>
    </source>
</evidence>
<keyword evidence="2" id="KW-0727">SH2 domain</keyword>
<dbReference type="InterPro" id="IPR027417">
    <property type="entry name" value="P-loop_NTPase"/>
</dbReference>
<dbReference type="InterPro" id="IPR036860">
    <property type="entry name" value="SH2_dom_sf"/>
</dbReference>
<reference evidence="4 5" key="1">
    <citation type="journal article" date="2013" name="PLoS Genet.">
        <title>Distinctive expansion of potential virulence genes in the genome of the oomycete fish pathogen Saprolegnia parasitica.</title>
        <authorList>
            <person name="Jiang R.H."/>
            <person name="de Bruijn I."/>
            <person name="Haas B.J."/>
            <person name="Belmonte R."/>
            <person name="Lobach L."/>
            <person name="Christie J."/>
            <person name="van den Ackerveken G."/>
            <person name="Bottin A."/>
            <person name="Bulone V."/>
            <person name="Diaz-Moreno S.M."/>
            <person name="Dumas B."/>
            <person name="Fan L."/>
            <person name="Gaulin E."/>
            <person name="Govers F."/>
            <person name="Grenville-Briggs L.J."/>
            <person name="Horner N.R."/>
            <person name="Levin J.Z."/>
            <person name="Mammella M."/>
            <person name="Meijer H.J."/>
            <person name="Morris P."/>
            <person name="Nusbaum C."/>
            <person name="Oome S."/>
            <person name="Phillips A.J."/>
            <person name="van Rooyen D."/>
            <person name="Rzeszutek E."/>
            <person name="Saraiva M."/>
            <person name="Secombes C.J."/>
            <person name="Seidl M.F."/>
            <person name="Snel B."/>
            <person name="Stassen J.H."/>
            <person name="Sykes S."/>
            <person name="Tripathy S."/>
            <person name="van den Berg H."/>
            <person name="Vega-Arreguin J.C."/>
            <person name="Wawra S."/>
            <person name="Young S.K."/>
            <person name="Zeng Q."/>
            <person name="Dieguez-Uribeondo J."/>
            <person name="Russ C."/>
            <person name="Tyler B.M."/>
            <person name="van West P."/>
        </authorList>
    </citation>
    <scope>NUCLEOTIDE SEQUENCE [LARGE SCALE GENOMIC DNA]</scope>
    <source>
        <strain evidence="4 5">CBS 223.65</strain>
    </source>
</reference>
<dbReference type="AlphaFoldDB" id="A0A067CU41"/>
<dbReference type="Proteomes" id="UP000030745">
    <property type="component" value="Unassembled WGS sequence"/>
</dbReference>
<evidence type="ECO:0000313" key="4">
    <source>
        <dbReference type="EMBL" id="KDO34184.1"/>
    </source>
</evidence>
<accession>A0A067CU41</accession>
<dbReference type="Pfam" id="PF24883">
    <property type="entry name" value="NPHP3_N"/>
    <property type="match status" value="1"/>
</dbReference>
<dbReference type="Pfam" id="PF13676">
    <property type="entry name" value="TIR_2"/>
    <property type="match status" value="1"/>
</dbReference>
<dbReference type="Pfam" id="PF00017">
    <property type="entry name" value="SH2"/>
    <property type="match status" value="1"/>
</dbReference>
<protein>
    <recommendedName>
        <fullName evidence="3">SH2 domain-containing protein</fullName>
    </recommendedName>
</protein>
<dbReference type="Gene3D" id="3.30.505.10">
    <property type="entry name" value="SH2 domain"/>
    <property type="match status" value="1"/>
</dbReference>